<reference evidence="2" key="1">
    <citation type="journal article" date="2024" name="Proc. Natl. Acad. Sci. U.S.A.">
        <title>Extraordinary preservation of gene collinearity over three hundred million years revealed in homosporous lycophytes.</title>
        <authorList>
            <person name="Li C."/>
            <person name="Wickell D."/>
            <person name="Kuo L.Y."/>
            <person name="Chen X."/>
            <person name="Nie B."/>
            <person name="Liao X."/>
            <person name="Peng D."/>
            <person name="Ji J."/>
            <person name="Jenkins J."/>
            <person name="Williams M."/>
            <person name="Shu S."/>
            <person name="Plott C."/>
            <person name="Barry K."/>
            <person name="Rajasekar S."/>
            <person name="Grimwood J."/>
            <person name="Han X."/>
            <person name="Sun S."/>
            <person name="Hou Z."/>
            <person name="He W."/>
            <person name="Dai G."/>
            <person name="Sun C."/>
            <person name="Schmutz J."/>
            <person name="Leebens-Mack J.H."/>
            <person name="Li F.W."/>
            <person name="Wang L."/>
        </authorList>
    </citation>
    <scope>NUCLEOTIDE SEQUENCE [LARGE SCALE GENOMIC DNA]</scope>
    <source>
        <strain evidence="2">cv. PW_Plant_1</strain>
    </source>
</reference>
<sequence length="2871" mass="322926">MVKRDPGPAAEEEMDASADKNSQKEEEDVAAPWEQIIDSEIAVDNDTDKEEEEEPEGGYEVFDHQPLDETMQNLLLGLSSKDEERRLEAVQEMRKLLAASDGGRILHNYIFSSPKCAELWSIWEAGSRASTAIPLLVLLTEMLRHRMGRGHSPSSVDQSVLFGTEKEHAEVEVGVSDQIIRKRLLAVQLKLDKLAHTIVQNKLKDIYSHLSSGQRRRENAALYFMSAIVLRGRLLAKEVASKFDFTLEALRKLAQHSRKGKVSNKSTDTLGQPTRKAFVQFAMAFIWVGDPSLLRWILQKRTLYAGVLHGLAKDDETVIVEVLRLMRAKVLHPDGLVPSGIQCAMFGDAALDQLAQITSDQSLPVARGAAHSVLLALCTEPGHGLCSDPSADWEAEQRKRGERAGGEKRLLRLMLRLRATEVDMHKELLLAIATSRTSLAAAYIDAIPFSLEPRNSPSWFEAIALVSRLISITNVPPLFSSMAKVSPHPPPADSPLVQSCLKRIWPHNFSRVAINRGLLHPDPLVKHACLVFLLEALTSFECLQKSIKTAAALFSTESKLDQMGSQRSVVPCSEGVCMNPADRVSSAKISLLVEDCCSTNGRANIHSDSFHIQKESRDYQNQWLDLAHHTEDRIRVLLPDTRTILSMYSSLRSIDGGAEKAVEKAMQKVSPNIRTEKVRAKRRKVSLGDIDSIQVVGVKNFPVAEGAGVLVNEKVDSATEFDRGMVVCSIGEKDNIIELLYIKLLQVLAAYQRALPVALADHNFDAFKLVPENLKSLSVRQQRALVDLLYAATVSSCSPMRDTPKSFISSLALYRNFKPLLNLMICSHAKEVKSQATSLVYGAMVSTGAFDDNISEVALWLSFLRGWDDERYCEEETHVDSHFTGSSTVNLNVFHESIMAFLWDAVFSVGKNLYKYLDQLHSILSAHTLQEVMGSPTRNVDETQGLNSPEFGPFVVCVLDKYNRIIRSDSKGFKLPERAAISVYLAYVLDTLLQAQANPKTLAVVICSLLSGDIFEYVSQRKYENNFSCEWGPLSRLYGRAESLCGKSGSFSHRMHLEDCELSWDSSDSGQLMKVLEACAMCQEENSLATAKALACSLLCTCPLELLKNFPWVLGVCQHVFLGDFSVLAAILNANRELMSEVICVWPGIYGLERAATDTLEVPSNGIRGRKFFYSLIRREQANQVPSQQLTVFAASGFASFLKSWSFFGIFPAAASSNNAKLLTSSCMINYIQSSLLRLSSAEIPLAVRVLSFWIEQLLRIADVGEVEKQLETCFMLLKQIILPFKGSSWWEQKEHGISFFKELITNTFTHPMMYEHFLFHERAREKQSSEEIWSSLIKKAVSGDEAKENAEDILCTKSKFLTIVFYLHPLDRLLVQILKEFLSMCWYPEASALFSWNEKHIQSIVNCIQSSCRPLIARAFDTLRNQLQEEITSNKQCDLLPVSALYAVLELAPHIEPFHLVSFLQDFFSQYTYDNSVDNGEISLSKQSLGLHLAKTLFEMFSSSSRKWENSMKNSNWWSLDQVGNHFSLTDLIPIFENVLKLFLANPSDTTASCVLSALGVMDLKHDDDIPYYIQLSVDSFPDFVAMIPVEILRVCMQNTTELKAKLVLVMIGASPIHFSEFGRLIALTVVDKQHSKLMTYVSLSTVFMSVGQLNHEVGSFSLSNNDLRLLLPAAHYYLTCSKRPKVMITSKTHNLVRSVYRRFLIRLLKKWDKEFNVWGRSILSDGFLGGDQFLASQRAYLFSEKTLVGKALAVLHDCLLFQPLTDRKRHSLFCHLLPKEDKILINGLNSTSLGDLKIAVINTVARSTFLLLLLSNNFFSPLRDAVTHNVLNMEADSDVLLSLKGDSKIIEDLLTYVDHMVYLLDVMYQSKLLMDSSGELKHNVTRKFSEDNYILIIEESVLTYLLIVSKYMELVQRDEKFVHLLKSFTLIVLRHRFGDYLPTITLRCLFSCLRPVELPILASANKLAETAMELAVTHSQFVPLLFSKNHSSVKGLQVGGSHTALTSILGLVSFSETYIKAESLSAKGSEDRVGIYQENDLKEMNKEVERNEIACNGKLQLVKLLRVLYSLRCRGIVSAASSIASDELLSLLLIAYTASMSEVDQEIFSLMHEIESSEGAGFAGLSGLDYLWGEAAFKRRNARMKEKQDVNSLDVDSIEEVRKRMVKEDLVIDPRKCGLTVLHFPTKRSTWIPACEPKLEYEVGLIGKPNAPMEGNLGAMLYDPAFILPFSLYGLSTNSIDVEDFINWGLLAIAFASTSSISNELRKLGYEVLSTLMRNLKEGLSFKGKSQIQLLLIFFKNAITEPWQRIPNIFAVFSAEASYILMHPENPHYLTINRFLLREPGMDLENVPLFQKLFGSGSMHFRSERIWMLNLLTAGLTSTLDTRICRRQFLLEILMSFFSSTISDGSTRKQILQVVKRAAKVPSYALYLVDTAGLLSWLASVAVNKLVFRLGEHSGADVYEESTTAIQVIEILLTCRRVEKWALTEGMEELSKVAIMLHRYLIGNSESAHQHISFKRPVLRIMMTVLRLSQRQKRYQIRFSLSLCGMQEIIRWVEVKRPDDLQAMYETRIVALWTLLQTSPPSVSTRQEKEVFCFVLWWATMVIMLVVQKNSITPLLPTLTMQNASSSEEKLDVSRLSEVLLRWTSRALLVGRLVAQTDRGPFSSRTEKFESLGSFIMSFESKTSPFDGSLARLVLLLHKVSHAQSGGSLEPTVNALASLLPMNQLSSLPVVVRKDRCFGLEKISDASHEVIDNMLPMLLAEIPCPQEANFLWRWSVCSPWEERLQAKALESSLFYEYEVRKIVLSIYQQICTLGSYVPHSLSNWKASRHLFSENRTTLDIEDELVSKDVTKKISTLKVKLSQLVS</sequence>
<keyword evidence="2" id="KW-1185">Reference proteome</keyword>
<comment type="caution">
    <text evidence="1">The sequence shown here is derived from an EMBL/GenBank/DDBJ whole genome shotgun (WGS) entry which is preliminary data.</text>
</comment>
<proteinExistence type="predicted"/>
<protein>
    <submittedName>
        <fullName evidence="1">Uncharacterized protein</fullName>
    </submittedName>
</protein>
<name>A0ACC2DEC7_DIPCM</name>
<evidence type="ECO:0000313" key="1">
    <source>
        <dbReference type="EMBL" id="KAJ7552630.1"/>
    </source>
</evidence>
<dbReference type="Proteomes" id="UP001162992">
    <property type="component" value="Chromosome 6"/>
</dbReference>
<gene>
    <name evidence="1" type="ORF">O6H91_06G062400</name>
</gene>
<dbReference type="EMBL" id="CM055097">
    <property type="protein sequence ID" value="KAJ7552630.1"/>
    <property type="molecule type" value="Genomic_DNA"/>
</dbReference>
<organism evidence="1 2">
    <name type="scientific">Diphasiastrum complanatum</name>
    <name type="common">Issler's clubmoss</name>
    <name type="synonym">Lycopodium complanatum</name>
    <dbReference type="NCBI Taxonomy" id="34168"/>
    <lineage>
        <taxon>Eukaryota</taxon>
        <taxon>Viridiplantae</taxon>
        <taxon>Streptophyta</taxon>
        <taxon>Embryophyta</taxon>
        <taxon>Tracheophyta</taxon>
        <taxon>Lycopodiopsida</taxon>
        <taxon>Lycopodiales</taxon>
        <taxon>Lycopodiaceae</taxon>
        <taxon>Lycopodioideae</taxon>
        <taxon>Diphasiastrum</taxon>
    </lineage>
</organism>
<evidence type="ECO:0000313" key="2">
    <source>
        <dbReference type="Proteomes" id="UP001162992"/>
    </source>
</evidence>
<accession>A0ACC2DEC7</accession>